<name>A0A9D9NNK4_9BACT</name>
<evidence type="ECO:0000313" key="1">
    <source>
        <dbReference type="EMBL" id="MBO8480020.1"/>
    </source>
</evidence>
<dbReference type="InterPro" id="IPR008257">
    <property type="entry name" value="Pept_M19"/>
</dbReference>
<dbReference type="CDD" id="cd01301">
    <property type="entry name" value="rDP_like"/>
    <property type="match status" value="1"/>
</dbReference>
<dbReference type="GO" id="GO:0006508">
    <property type="term" value="P:proteolysis"/>
    <property type="evidence" value="ECO:0007669"/>
    <property type="project" value="InterPro"/>
</dbReference>
<dbReference type="PANTHER" id="PTHR10443:SF12">
    <property type="entry name" value="DIPEPTIDASE"/>
    <property type="match status" value="1"/>
</dbReference>
<dbReference type="Pfam" id="PF01244">
    <property type="entry name" value="Peptidase_M19"/>
    <property type="match status" value="1"/>
</dbReference>
<proteinExistence type="predicted"/>
<comment type="caution">
    <text evidence="1">The sequence shown here is derived from an EMBL/GenBank/DDBJ whole genome shotgun (WGS) entry which is preliminary data.</text>
</comment>
<dbReference type="AlphaFoldDB" id="A0A9D9NNK4"/>
<organism evidence="1 2">
    <name type="scientific">Candidatus Cryptobacteroides avistercoris</name>
    <dbReference type="NCBI Taxonomy" id="2840758"/>
    <lineage>
        <taxon>Bacteria</taxon>
        <taxon>Pseudomonadati</taxon>
        <taxon>Bacteroidota</taxon>
        <taxon>Bacteroidia</taxon>
        <taxon>Bacteroidales</taxon>
        <taxon>Candidatus Cryptobacteroides</taxon>
    </lineage>
</organism>
<protein>
    <submittedName>
        <fullName evidence="1">Dipeptidase</fullName>
    </submittedName>
</protein>
<gene>
    <name evidence="1" type="ORF">IAB76_02775</name>
</gene>
<sequence length="358" mass="39282">MIVLDAHCDAPSQMSRLRNYRLDNPGAQVDFPKMRRGGVDASFFAAYVPAGLQGADATAHALRLLDILDAQMAENQDIAAYARCASGVLRNRRAGRISVLAGIENASALDGSLDRLREFYRRGVRYITLTHSADNDVADSCTGSGRWGGLSPFGRELVPAMNHIGMLVDLAHSADSTMRDVLEISARPVAYTHGCCRALASHRRNISDELIRAIAERGGIVCMSIYPCFLDDEFVKTLEASGLEEQMWVETEFIKDPGDPRKAAAWAEVQRRLAELPRPSVSRVADHIEHAVNVGGIDHVGLGTDYDGIEVTASGLEDISKFPSIFDELGRRGFSRRDIAKIAGENFLRVLKMVRKRA</sequence>
<dbReference type="PROSITE" id="PS51365">
    <property type="entry name" value="RENAL_DIPEPTIDASE_2"/>
    <property type="match status" value="1"/>
</dbReference>
<dbReference type="PANTHER" id="PTHR10443">
    <property type="entry name" value="MICROSOMAL DIPEPTIDASE"/>
    <property type="match status" value="1"/>
</dbReference>
<dbReference type="Proteomes" id="UP000823769">
    <property type="component" value="Unassembled WGS sequence"/>
</dbReference>
<dbReference type="Gene3D" id="3.20.20.140">
    <property type="entry name" value="Metal-dependent hydrolases"/>
    <property type="match status" value="1"/>
</dbReference>
<evidence type="ECO:0000313" key="2">
    <source>
        <dbReference type="Proteomes" id="UP000823769"/>
    </source>
</evidence>
<dbReference type="InterPro" id="IPR032466">
    <property type="entry name" value="Metal_Hydrolase"/>
</dbReference>
<reference evidence="1" key="1">
    <citation type="submission" date="2020-10" db="EMBL/GenBank/DDBJ databases">
        <authorList>
            <person name="Gilroy R."/>
        </authorList>
    </citation>
    <scope>NUCLEOTIDE SEQUENCE</scope>
    <source>
        <strain evidence="1">B3-1481</strain>
    </source>
</reference>
<dbReference type="EMBL" id="JADILW010000042">
    <property type="protein sequence ID" value="MBO8480020.1"/>
    <property type="molecule type" value="Genomic_DNA"/>
</dbReference>
<dbReference type="SUPFAM" id="SSF51556">
    <property type="entry name" value="Metallo-dependent hydrolases"/>
    <property type="match status" value="1"/>
</dbReference>
<dbReference type="GO" id="GO:0070573">
    <property type="term" value="F:metallodipeptidase activity"/>
    <property type="evidence" value="ECO:0007669"/>
    <property type="project" value="InterPro"/>
</dbReference>
<reference evidence="1" key="2">
    <citation type="journal article" date="2021" name="PeerJ">
        <title>Extensive microbial diversity within the chicken gut microbiome revealed by metagenomics and culture.</title>
        <authorList>
            <person name="Gilroy R."/>
            <person name="Ravi A."/>
            <person name="Getino M."/>
            <person name="Pursley I."/>
            <person name="Horton D.L."/>
            <person name="Alikhan N.F."/>
            <person name="Baker D."/>
            <person name="Gharbi K."/>
            <person name="Hall N."/>
            <person name="Watson M."/>
            <person name="Adriaenssens E.M."/>
            <person name="Foster-Nyarko E."/>
            <person name="Jarju S."/>
            <person name="Secka A."/>
            <person name="Antonio M."/>
            <person name="Oren A."/>
            <person name="Chaudhuri R.R."/>
            <person name="La Ragione R."/>
            <person name="Hildebrand F."/>
            <person name="Pallen M.J."/>
        </authorList>
    </citation>
    <scope>NUCLEOTIDE SEQUENCE</scope>
    <source>
        <strain evidence="1">B3-1481</strain>
    </source>
</reference>
<accession>A0A9D9NNK4</accession>